<sequence>MRHRAVIKLAVRRPMQFPYLPDTRPGRGLDAYVSRLKEIFTGIRFLDDTVSKLPEIAADTLLRGVAMYRNFLFLRDKSAGWQFIFIGAEAVTIPINRFAFYVRSAFSDNLE</sequence>
<protein>
    <submittedName>
        <fullName evidence="1">Uncharacterized protein</fullName>
    </submittedName>
</protein>
<name>A0A0W0HNV7_PSEVI</name>
<dbReference type="AlphaFoldDB" id="A0A0W0HNV7"/>
<keyword evidence="2" id="KW-1185">Reference proteome</keyword>
<comment type="caution">
    <text evidence="1">The sequence shown here is derived from an EMBL/GenBank/DDBJ whole genome shotgun (WGS) entry which is preliminary data.</text>
</comment>
<proteinExistence type="predicted"/>
<evidence type="ECO:0000313" key="1">
    <source>
        <dbReference type="EMBL" id="KTB62414.1"/>
    </source>
</evidence>
<evidence type="ECO:0000313" key="2">
    <source>
        <dbReference type="Proteomes" id="UP000053048"/>
    </source>
</evidence>
<accession>A0A0W0HNV7</accession>
<organism evidence="1 2">
    <name type="scientific">Pseudomonas viridiflava ICMP 13104</name>
    <dbReference type="NCBI Taxonomy" id="1198305"/>
    <lineage>
        <taxon>Bacteria</taxon>
        <taxon>Pseudomonadati</taxon>
        <taxon>Pseudomonadota</taxon>
        <taxon>Gammaproteobacteria</taxon>
        <taxon>Pseudomonadales</taxon>
        <taxon>Pseudomonadaceae</taxon>
        <taxon>Pseudomonas</taxon>
    </lineage>
</organism>
<reference evidence="1 2" key="1">
    <citation type="submission" date="2015-09" db="EMBL/GenBank/DDBJ databases">
        <title>Genome sequence of ICMP 13104.</title>
        <authorList>
            <person name="Visnovsky S."/>
            <person name="Lu A."/>
            <person name="Panda P."/>
            <person name="Pitman A."/>
        </authorList>
    </citation>
    <scope>NUCLEOTIDE SEQUENCE [LARGE SCALE GENOMIC DNA]</scope>
    <source>
        <strain evidence="1 2">ICMP 13104</strain>
    </source>
</reference>
<dbReference type="Proteomes" id="UP000053048">
    <property type="component" value="Unassembled WGS sequence"/>
</dbReference>
<dbReference type="EMBL" id="LKEJ01000133">
    <property type="protein sequence ID" value="KTB62414.1"/>
    <property type="molecule type" value="Genomic_DNA"/>
</dbReference>
<gene>
    <name evidence="1" type="ORF">AO067_17980</name>
</gene>